<keyword evidence="6" id="KW-0133">Cell shape</keyword>
<keyword evidence="7 15" id="KW-1133">Transmembrane helix</keyword>
<gene>
    <name evidence="16" type="ORF">ACFQ02_00965</name>
</gene>
<keyword evidence="8 15" id="KW-0472">Membrane</keyword>
<evidence type="ECO:0000256" key="2">
    <source>
        <dbReference type="ARBA" id="ARBA00022475"/>
    </source>
</evidence>
<comment type="subcellular location">
    <subcellularLocation>
        <location evidence="1">Cell inner membrane</location>
        <topology evidence="1">Single-pass membrane protein</topology>
    </subcellularLocation>
</comment>
<dbReference type="RefSeq" id="WP_380818134.1">
    <property type="nucleotide sequence ID" value="NZ_JBHTJN010000001.1"/>
</dbReference>
<dbReference type="Pfam" id="PF06295">
    <property type="entry name" value="ZapG-like"/>
    <property type="match status" value="1"/>
</dbReference>
<keyword evidence="4" id="KW-0132">Cell division</keyword>
<dbReference type="PANTHER" id="PTHR39579">
    <property type="entry name" value="INNER MEMBRANE PROTEIN YHCB"/>
    <property type="match status" value="1"/>
</dbReference>
<evidence type="ECO:0000256" key="11">
    <source>
        <dbReference type="ARBA" id="ARBA00035703"/>
    </source>
</evidence>
<proteinExistence type="inferred from homology"/>
<dbReference type="PIRSF" id="PIRSF006318">
    <property type="entry name" value="YhcB"/>
    <property type="match status" value="1"/>
</dbReference>
<evidence type="ECO:0000256" key="6">
    <source>
        <dbReference type="ARBA" id="ARBA00022960"/>
    </source>
</evidence>
<evidence type="ECO:0000256" key="12">
    <source>
        <dbReference type="ARBA" id="ARBA00035727"/>
    </source>
</evidence>
<evidence type="ECO:0000256" key="5">
    <source>
        <dbReference type="ARBA" id="ARBA00022692"/>
    </source>
</evidence>
<reference evidence="17" key="1">
    <citation type="journal article" date="2019" name="Int. J. Syst. Evol. Microbiol.">
        <title>The Global Catalogue of Microorganisms (GCM) 10K type strain sequencing project: providing services to taxonomists for standard genome sequencing and annotation.</title>
        <authorList>
            <consortium name="The Broad Institute Genomics Platform"/>
            <consortium name="The Broad Institute Genome Sequencing Center for Infectious Disease"/>
            <person name="Wu L."/>
            <person name="Ma J."/>
        </authorList>
    </citation>
    <scope>NUCLEOTIDE SEQUENCE [LARGE SCALE GENOMIC DNA]</scope>
    <source>
        <strain evidence="17">CCUG 61707</strain>
    </source>
</reference>
<feature type="compositionally biased region" description="Polar residues" evidence="14">
    <location>
        <begin position="112"/>
        <end position="121"/>
    </location>
</feature>
<evidence type="ECO:0000256" key="13">
    <source>
        <dbReference type="SAM" id="Coils"/>
    </source>
</evidence>
<comment type="caution">
    <text evidence="16">The sequence shown here is derived from an EMBL/GenBank/DDBJ whole genome shotgun (WGS) entry which is preliminary data.</text>
</comment>
<evidence type="ECO:0000313" key="16">
    <source>
        <dbReference type="EMBL" id="MFD0965439.1"/>
    </source>
</evidence>
<evidence type="ECO:0000256" key="9">
    <source>
        <dbReference type="ARBA" id="ARBA00023306"/>
    </source>
</evidence>
<keyword evidence="5 15" id="KW-0812">Transmembrane</keyword>
<dbReference type="Proteomes" id="UP001596996">
    <property type="component" value="Unassembled WGS sequence"/>
</dbReference>
<evidence type="ECO:0000256" key="3">
    <source>
        <dbReference type="ARBA" id="ARBA00022519"/>
    </source>
</evidence>
<evidence type="ECO:0000256" key="4">
    <source>
        <dbReference type="ARBA" id="ARBA00022618"/>
    </source>
</evidence>
<accession>A0ABW3I692</accession>
<feature type="coiled-coil region" evidence="13">
    <location>
        <begin position="40"/>
        <end position="74"/>
    </location>
</feature>
<keyword evidence="13" id="KW-0175">Coiled coil</keyword>
<evidence type="ECO:0000256" key="14">
    <source>
        <dbReference type="SAM" id="MobiDB-lite"/>
    </source>
</evidence>
<evidence type="ECO:0000256" key="1">
    <source>
        <dbReference type="ARBA" id="ARBA00004377"/>
    </source>
</evidence>
<name>A0ABW3I692_9PAST</name>
<evidence type="ECO:0000256" key="10">
    <source>
        <dbReference type="ARBA" id="ARBA00035657"/>
    </source>
</evidence>
<evidence type="ECO:0000256" key="8">
    <source>
        <dbReference type="ARBA" id="ARBA00023136"/>
    </source>
</evidence>
<organism evidence="16 17">
    <name type="scientific">Seminibacterium arietis</name>
    <dbReference type="NCBI Taxonomy" id="1173502"/>
    <lineage>
        <taxon>Bacteria</taxon>
        <taxon>Pseudomonadati</taxon>
        <taxon>Pseudomonadota</taxon>
        <taxon>Gammaproteobacteria</taxon>
        <taxon>Pasteurellales</taxon>
        <taxon>Pasteurellaceae</taxon>
        <taxon>Seminibacterium</taxon>
    </lineage>
</organism>
<feature type="region of interest" description="Disordered" evidence="14">
    <location>
        <begin position="112"/>
        <end position="132"/>
    </location>
</feature>
<dbReference type="EMBL" id="JBHTJN010000001">
    <property type="protein sequence ID" value="MFD0965439.1"/>
    <property type="molecule type" value="Genomic_DNA"/>
</dbReference>
<keyword evidence="2" id="KW-1003">Cell membrane</keyword>
<protein>
    <recommendedName>
        <fullName evidence="11">Z-ring associated protein G</fullName>
    </recommendedName>
    <alternativeName>
        <fullName evidence="12">Cell division protein ZapG</fullName>
    </alternativeName>
</protein>
<sequence>MENLTTQIWQILIIASAISLILGVIIGYVLFRFSRTVKKQLKTETELKQMKTKLEEQNHQLEKHFSESAELLKNIAQDYQKLYHHLSDSSVKLLPETKSNLFDHNLIKNQENQSIDPTECNQPKDYSEGSSGILKNFSKIFNKK</sequence>
<evidence type="ECO:0000313" key="17">
    <source>
        <dbReference type="Proteomes" id="UP001596996"/>
    </source>
</evidence>
<comment type="similarity">
    <text evidence="10">Belongs to the ZapG family.</text>
</comment>
<dbReference type="InterPro" id="IPR009386">
    <property type="entry name" value="ZapG-like"/>
</dbReference>
<keyword evidence="9" id="KW-0131">Cell cycle</keyword>
<evidence type="ECO:0000256" key="7">
    <source>
        <dbReference type="ARBA" id="ARBA00022989"/>
    </source>
</evidence>
<evidence type="ECO:0000256" key="15">
    <source>
        <dbReference type="SAM" id="Phobius"/>
    </source>
</evidence>
<keyword evidence="17" id="KW-1185">Reference proteome</keyword>
<dbReference type="PANTHER" id="PTHR39579:SF1">
    <property type="entry name" value="INNER MEMBRANE PROTEIN YHCB"/>
    <property type="match status" value="1"/>
</dbReference>
<keyword evidence="3" id="KW-0997">Cell inner membrane</keyword>
<feature type="transmembrane region" description="Helical" evidence="15">
    <location>
        <begin position="6"/>
        <end position="31"/>
    </location>
</feature>